<evidence type="ECO:0000313" key="2">
    <source>
        <dbReference type="EMBL" id="THU41227.1"/>
    </source>
</evidence>
<reference evidence="2 3" key="1">
    <citation type="submission" date="2019-04" db="EMBL/GenBank/DDBJ databases">
        <title>Niastella caeni sp. nov., isolated from activated sludge.</title>
        <authorList>
            <person name="Sheng M."/>
        </authorList>
    </citation>
    <scope>NUCLEOTIDE SEQUENCE [LARGE SCALE GENOMIC DNA]</scope>
    <source>
        <strain evidence="2 3">HX-2-15</strain>
    </source>
</reference>
<dbReference type="Pfam" id="PF00665">
    <property type="entry name" value="rve"/>
    <property type="match status" value="1"/>
</dbReference>
<feature type="domain" description="Integrase catalytic" evidence="1">
    <location>
        <begin position="109"/>
        <end position="272"/>
    </location>
</feature>
<dbReference type="InterPro" id="IPR012337">
    <property type="entry name" value="RNaseH-like_sf"/>
</dbReference>
<gene>
    <name evidence="2" type="ORF">FAM09_03690</name>
</gene>
<dbReference type="OrthoDB" id="9815231at2"/>
<proteinExistence type="predicted"/>
<sequence length="305" mass="35777">MGKLCQLFGKTRHAFYDYGWRASQQGLQEDIILYYIHQQRKLVPNLGTRKLHLNIAPLLQEHGIQIGRDYLFDLLQRHKLLIRRRKRKVITTDSRHWMRKYSNLTIDFRCERSEQLWVSDITYIRMGNQWGYLSLITDAYSRKIMGYCLRMDLSTQGCIDALEMALANRLYAKRALIHHSDRGSQYCSADYVRILKENEIAISMTENGDPYENALAERVNGILKTEFNLYSSSSGFEQTRELVKSSITAYNEHRPHSSCDMLTPAHAHLKQGVLTKRWKQYPKKRVDSNLQSENVMQNLQPVDDR</sequence>
<comment type="caution">
    <text evidence="2">The sequence shown here is derived from an EMBL/GenBank/DDBJ whole genome shotgun (WGS) entry which is preliminary data.</text>
</comment>
<dbReference type="NCBIfam" id="NF033516">
    <property type="entry name" value="transpos_IS3"/>
    <property type="match status" value="1"/>
</dbReference>
<dbReference type="InterPro" id="IPR048020">
    <property type="entry name" value="Transpos_IS3"/>
</dbReference>
<dbReference type="SUPFAM" id="SSF53098">
    <property type="entry name" value="Ribonuclease H-like"/>
    <property type="match status" value="1"/>
</dbReference>
<dbReference type="PROSITE" id="PS50994">
    <property type="entry name" value="INTEGRASE"/>
    <property type="match status" value="1"/>
</dbReference>
<dbReference type="InterPro" id="IPR050900">
    <property type="entry name" value="Transposase_IS3/IS150/IS904"/>
</dbReference>
<dbReference type="Proteomes" id="UP000306918">
    <property type="component" value="Unassembled WGS sequence"/>
</dbReference>
<dbReference type="InterPro" id="IPR036397">
    <property type="entry name" value="RNaseH_sf"/>
</dbReference>
<dbReference type="PANTHER" id="PTHR46889:SF5">
    <property type="entry name" value="INTEGRASE PROTEIN"/>
    <property type="match status" value="1"/>
</dbReference>
<name>A0A4S8HZP6_9BACT</name>
<evidence type="ECO:0000259" key="1">
    <source>
        <dbReference type="PROSITE" id="PS50994"/>
    </source>
</evidence>
<protein>
    <submittedName>
        <fullName evidence="2">IS3 family transposase</fullName>
    </submittedName>
</protein>
<evidence type="ECO:0000313" key="3">
    <source>
        <dbReference type="Proteomes" id="UP000306918"/>
    </source>
</evidence>
<accession>A0A4S8HZP6</accession>
<organism evidence="2 3">
    <name type="scientific">Niastella caeni</name>
    <dbReference type="NCBI Taxonomy" id="2569763"/>
    <lineage>
        <taxon>Bacteria</taxon>
        <taxon>Pseudomonadati</taxon>
        <taxon>Bacteroidota</taxon>
        <taxon>Chitinophagia</taxon>
        <taxon>Chitinophagales</taxon>
        <taxon>Chitinophagaceae</taxon>
        <taxon>Niastella</taxon>
    </lineage>
</organism>
<dbReference type="InterPro" id="IPR001584">
    <property type="entry name" value="Integrase_cat-core"/>
</dbReference>
<dbReference type="AlphaFoldDB" id="A0A4S8HZP6"/>
<dbReference type="GO" id="GO:0003676">
    <property type="term" value="F:nucleic acid binding"/>
    <property type="evidence" value="ECO:0007669"/>
    <property type="project" value="InterPro"/>
</dbReference>
<dbReference type="PANTHER" id="PTHR46889">
    <property type="entry name" value="TRANSPOSASE INSF FOR INSERTION SEQUENCE IS3B-RELATED"/>
    <property type="match status" value="1"/>
</dbReference>
<dbReference type="GO" id="GO:0015074">
    <property type="term" value="P:DNA integration"/>
    <property type="evidence" value="ECO:0007669"/>
    <property type="project" value="InterPro"/>
</dbReference>
<dbReference type="Gene3D" id="3.30.420.10">
    <property type="entry name" value="Ribonuclease H-like superfamily/Ribonuclease H"/>
    <property type="match status" value="1"/>
</dbReference>
<keyword evidence="3" id="KW-1185">Reference proteome</keyword>
<dbReference type="EMBL" id="STFF01000001">
    <property type="protein sequence ID" value="THU41227.1"/>
    <property type="molecule type" value="Genomic_DNA"/>
</dbReference>